<dbReference type="EMBL" id="JADNYJ010000135">
    <property type="protein sequence ID" value="KAF8881023.1"/>
    <property type="molecule type" value="Genomic_DNA"/>
</dbReference>
<dbReference type="InterPro" id="IPR007065">
    <property type="entry name" value="HPP"/>
</dbReference>
<keyword evidence="1" id="KW-0472">Membrane</keyword>
<evidence type="ECO:0000313" key="4">
    <source>
        <dbReference type="Proteomes" id="UP000724874"/>
    </source>
</evidence>
<comment type="caution">
    <text evidence="3">The sequence shown here is derived from an EMBL/GenBank/DDBJ whole genome shotgun (WGS) entry which is preliminary data.</text>
</comment>
<dbReference type="PANTHER" id="PTHR33741:SF5">
    <property type="entry name" value="TRANSMEMBRANE PROTEIN DDB_G0269096-RELATED"/>
    <property type="match status" value="1"/>
</dbReference>
<dbReference type="OrthoDB" id="2016548at2759"/>
<feature type="domain" description="HPP transmembrane region" evidence="2">
    <location>
        <begin position="37"/>
        <end position="183"/>
    </location>
</feature>
<keyword evidence="1" id="KW-1133">Transmembrane helix</keyword>
<dbReference type="AlphaFoldDB" id="A0A9P5TJ01"/>
<keyword evidence="1" id="KW-0812">Transmembrane</keyword>
<proteinExistence type="predicted"/>
<feature type="transmembrane region" description="Helical" evidence="1">
    <location>
        <begin position="115"/>
        <end position="138"/>
    </location>
</feature>
<feature type="transmembrane region" description="Helical" evidence="1">
    <location>
        <begin position="158"/>
        <end position="179"/>
    </location>
</feature>
<sequence length="185" mass="20375">MTNSVCNQSASSTLSRLPPWMSRWLGYHAEKQKVQLHYVMWIWTFIGAFCGMSRIQAVFGQAHYFIKRGVPPIIASYGASAVLIYGTVDAPLSQPRGLFAGHFLGALIEERFKQLVWLAGSWSCAMAIVVMQMTGTTHPPTGATMLLAAVNVDVQNLGWYYLPVILLSSALALVVALIINNIQCR</sequence>
<reference evidence="3" key="1">
    <citation type="submission" date="2020-11" db="EMBL/GenBank/DDBJ databases">
        <authorList>
            <consortium name="DOE Joint Genome Institute"/>
            <person name="Ahrendt S."/>
            <person name="Riley R."/>
            <person name="Andreopoulos W."/>
            <person name="LaButti K."/>
            <person name="Pangilinan J."/>
            <person name="Ruiz-duenas F.J."/>
            <person name="Barrasa J.M."/>
            <person name="Sanchez-Garcia M."/>
            <person name="Camarero S."/>
            <person name="Miyauchi S."/>
            <person name="Serrano A."/>
            <person name="Linde D."/>
            <person name="Babiker R."/>
            <person name="Drula E."/>
            <person name="Ayuso-Fernandez I."/>
            <person name="Pacheco R."/>
            <person name="Padilla G."/>
            <person name="Ferreira P."/>
            <person name="Barriuso J."/>
            <person name="Kellner H."/>
            <person name="Castanera R."/>
            <person name="Alfaro M."/>
            <person name="Ramirez L."/>
            <person name="Pisabarro A.G."/>
            <person name="Kuo A."/>
            <person name="Tritt A."/>
            <person name="Lipzen A."/>
            <person name="He G."/>
            <person name="Yan M."/>
            <person name="Ng V."/>
            <person name="Cullen D."/>
            <person name="Martin F."/>
            <person name="Rosso M.-N."/>
            <person name="Henrissat B."/>
            <person name="Hibbett D."/>
            <person name="Martinez A.T."/>
            <person name="Grigoriev I.V."/>
        </authorList>
    </citation>
    <scope>NUCLEOTIDE SEQUENCE</scope>
    <source>
        <strain evidence="3">AH 44721</strain>
    </source>
</reference>
<evidence type="ECO:0000259" key="2">
    <source>
        <dbReference type="Pfam" id="PF04982"/>
    </source>
</evidence>
<evidence type="ECO:0000256" key="1">
    <source>
        <dbReference type="SAM" id="Phobius"/>
    </source>
</evidence>
<name>A0A9P5TJ01_GYMJU</name>
<organism evidence="3 4">
    <name type="scientific">Gymnopilus junonius</name>
    <name type="common">Spectacular rustgill mushroom</name>
    <name type="synonym">Gymnopilus spectabilis subsp. junonius</name>
    <dbReference type="NCBI Taxonomy" id="109634"/>
    <lineage>
        <taxon>Eukaryota</taxon>
        <taxon>Fungi</taxon>
        <taxon>Dikarya</taxon>
        <taxon>Basidiomycota</taxon>
        <taxon>Agaricomycotina</taxon>
        <taxon>Agaricomycetes</taxon>
        <taxon>Agaricomycetidae</taxon>
        <taxon>Agaricales</taxon>
        <taxon>Agaricineae</taxon>
        <taxon>Hymenogastraceae</taxon>
        <taxon>Gymnopilus</taxon>
    </lineage>
</organism>
<gene>
    <name evidence="3" type="ORF">CPB84DRAFT_1751263</name>
</gene>
<protein>
    <submittedName>
        <fullName evidence="3">HPP family protein</fullName>
    </submittedName>
</protein>
<dbReference type="PANTHER" id="PTHR33741">
    <property type="entry name" value="TRANSMEMBRANE PROTEIN DDB_G0269096-RELATED"/>
    <property type="match status" value="1"/>
</dbReference>
<keyword evidence="4" id="KW-1185">Reference proteome</keyword>
<feature type="transmembrane region" description="Helical" evidence="1">
    <location>
        <begin position="38"/>
        <end position="59"/>
    </location>
</feature>
<dbReference type="Proteomes" id="UP000724874">
    <property type="component" value="Unassembled WGS sequence"/>
</dbReference>
<accession>A0A9P5TJ01</accession>
<dbReference type="InterPro" id="IPR058581">
    <property type="entry name" value="TM_HPP"/>
</dbReference>
<dbReference type="Pfam" id="PF04982">
    <property type="entry name" value="TM_HPP"/>
    <property type="match status" value="1"/>
</dbReference>
<evidence type="ECO:0000313" key="3">
    <source>
        <dbReference type="EMBL" id="KAF8881023.1"/>
    </source>
</evidence>